<dbReference type="AlphaFoldDB" id="A0A7J8IMX0"/>
<dbReference type="EMBL" id="JACASE010000003">
    <property type="protein sequence ID" value="KAF6485232.1"/>
    <property type="molecule type" value="Genomic_DNA"/>
</dbReference>
<comment type="caution">
    <text evidence="2">The sequence shown here is derived from an EMBL/GenBank/DDBJ whole genome shotgun (WGS) entry which is preliminary data.</text>
</comment>
<sequence>MAPSRWSSGPRGASRAPRAPQHPEWSSRQRPGLWGRPLRIPQPGRPQALPVPTGPGAKEVGGRRSSAGGAISPAWPCPVSKSQAWPSPLPCRPALSPPSGSLCPHCPGCQATRKQGLGRGSGSVDSW</sequence>
<protein>
    <submittedName>
        <fullName evidence="2">Uncharacterized protein</fullName>
    </submittedName>
</protein>
<evidence type="ECO:0000313" key="3">
    <source>
        <dbReference type="Proteomes" id="UP000593571"/>
    </source>
</evidence>
<keyword evidence="3" id="KW-1185">Reference proteome</keyword>
<gene>
    <name evidence="2" type="ORF">HJG63_010489</name>
</gene>
<name>A0A7J8IMX0_ROUAE</name>
<proteinExistence type="predicted"/>
<feature type="region of interest" description="Disordered" evidence="1">
    <location>
        <begin position="1"/>
        <end position="74"/>
    </location>
</feature>
<organism evidence="2 3">
    <name type="scientific">Rousettus aegyptiacus</name>
    <name type="common">Egyptian fruit bat</name>
    <name type="synonym">Pteropus aegyptiacus</name>
    <dbReference type="NCBI Taxonomy" id="9407"/>
    <lineage>
        <taxon>Eukaryota</taxon>
        <taxon>Metazoa</taxon>
        <taxon>Chordata</taxon>
        <taxon>Craniata</taxon>
        <taxon>Vertebrata</taxon>
        <taxon>Euteleostomi</taxon>
        <taxon>Mammalia</taxon>
        <taxon>Eutheria</taxon>
        <taxon>Laurasiatheria</taxon>
        <taxon>Chiroptera</taxon>
        <taxon>Yinpterochiroptera</taxon>
        <taxon>Pteropodoidea</taxon>
        <taxon>Pteropodidae</taxon>
        <taxon>Rousettinae</taxon>
        <taxon>Rousettus</taxon>
    </lineage>
</organism>
<evidence type="ECO:0000313" key="2">
    <source>
        <dbReference type="EMBL" id="KAF6485232.1"/>
    </source>
</evidence>
<accession>A0A7J8IMX0</accession>
<reference evidence="2 3" key="1">
    <citation type="journal article" date="2020" name="Nature">
        <title>Six reference-quality genomes reveal evolution of bat adaptations.</title>
        <authorList>
            <person name="Jebb D."/>
            <person name="Huang Z."/>
            <person name="Pippel M."/>
            <person name="Hughes G.M."/>
            <person name="Lavrichenko K."/>
            <person name="Devanna P."/>
            <person name="Winkler S."/>
            <person name="Jermiin L.S."/>
            <person name="Skirmuntt E.C."/>
            <person name="Katzourakis A."/>
            <person name="Burkitt-Gray L."/>
            <person name="Ray D.A."/>
            <person name="Sullivan K.A.M."/>
            <person name="Roscito J.G."/>
            <person name="Kirilenko B.M."/>
            <person name="Davalos L.M."/>
            <person name="Corthals A.P."/>
            <person name="Power M.L."/>
            <person name="Jones G."/>
            <person name="Ransome R.D."/>
            <person name="Dechmann D.K.N."/>
            <person name="Locatelli A.G."/>
            <person name="Puechmaille S.J."/>
            <person name="Fedrigo O."/>
            <person name="Jarvis E.D."/>
            <person name="Hiller M."/>
            <person name="Vernes S.C."/>
            <person name="Myers E.W."/>
            <person name="Teeling E.C."/>
        </authorList>
    </citation>
    <scope>NUCLEOTIDE SEQUENCE [LARGE SCALE GENOMIC DNA]</scope>
    <source>
        <strain evidence="2">MRouAeg1</strain>
        <tissue evidence="2">Muscle</tissue>
    </source>
</reference>
<dbReference type="Proteomes" id="UP000593571">
    <property type="component" value="Unassembled WGS sequence"/>
</dbReference>
<evidence type="ECO:0000256" key="1">
    <source>
        <dbReference type="SAM" id="MobiDB-lite"/>
    </source>
</evidence>